<dbReference type="NCBIfam" id="TIGR03026">
    <property type="entry name" value="NDP-sugDHase"/>
    <property type="match status" value="1"/>
</dbReference>
<dbReference type="InterPro" id="IPR014027">
    <property type="entry name" value="UDP-Glc/GDP-Man_DH_C"/>
</dbReference>
<evidence type="ECO:0000256" key="1">
    <source>
        <dbReference type="ARBA" id="ARBA00023002"/>
    </source>
</evidence>
<dbReference type="SUPFAM" id="SSF51735">
    <property type="entry name" value="NAD(P)-binding Rossmann-fold domains"/>
    <property type="match status" value="1"/>
</dbReference>
<dbReference type="InterPro" id="IPR028359">
    <property type="entry name" value="UDP_ManNAc/GlcNAc_DH"/>
</dbReference>
<dbReference type="Pfam" id="PF03720">
    <property type="entry name" value="UDPG_MGDP_dh_C"/>
    <property type="match status" value="1"/>
</dbReference>
<evidence type="ECO:0000256" key="2">
    <source>
        <dbReference type="ARBA" id="ARBA00023027"/>
    </source>
</evidence>
<sequence length="407" mass="45280">MNEQEAQTETTQVQHPLRIAIIGGAGHVGLPFGLALCDCGHTVTLVDLNQSQLDTIRAGQMPFSEINADRLLPKVLTSGRLHCSTDFSVLSEQDVVIVTIGTPVDEYLDPSLRAFDQVMEEVFQHTQPGQLLIIRSTVFPGVTERLGRLIAEHNLQIDVSYCPERIAQGRALLELTQLPQLVSGCTEQACQRAADFFSDFGQEIIELSTVEAELGKLFTNSYRYINFSISNQFYMLAQRYDADFDRIYHAITYRYPRMNGFARAGFAGGPCLLKDTMQLASFNHNLLTLGQTAMAVNEGLPGFIVERLKQDHDLTGLTVGILGMAFKGNCDDPRSSLSYKLRKVLTLECRRVLCTDPFINSPDFVSLETILDESDILILGACHDDYRGVQTTKPLIDVFGFTARQEP</sequence>
<evidence type="ECO:0000256" key="3">
    <source>
        <dbReference type="PIRNR" id="PIRNR000124"/>
    </source>
</evidence>
<dbReference type="SUPFAM" id="SSF48179">
    <property type="entry name" value="6-phosphogluconate dehydrogenase C-terminal domain-like"/>
    <property type="match status" value="1"/>
</dbReference>
<feature type="domain" description="UDP-glucose/GDP-mannose dehydrogenase C-terminal" evidence="4">
    <location>
        <begin position="320"/>
        <end position="404"/>
    </location>
</feature>
<dbReference type="RefSeq" id="WP_145454284.1">
    <property type="nucleotide sequence ID" value="NZ_CP036317.1"/>
</dbReference>
<dbReference type="PIRSF" id="PIRSF500136">
    <property type="entry name" value="UDP_ManNAc_DH"/>
    <property type="match status" value="1"/>
</dbReference>
<dbReference type="PIRSF" id="PIRSF000124">
    <property type="entry name" value="UDPglc_GDPman_dh"/>
    <property type="match status" value="1"/>
</dbReference>
<accession>A0A518FJ47</accession>
<gene>
    <name evidence="5" type="primary">ywqF_1</name>
    <name evidence="5" type="ORF">Pan153_09940</name>
</gene>
<name>A0A518FJ47_9PLAN</name>
<keyword evidence="1 5" id="KW-0560">Oxidoreductase</keyword>
<dbReference type="SMART" id="SM00984">
    <property type="entry name" value="UDPG_MGDP_dh_C"/>
    <property type="match status" value="1"/>
</dbReference>
<organism evidence="5 6">
    <name type="scientific">Gimesia panareensis</name>
    <dbReference type="NCBI Taxonomy" id="2527978"/>
    <lineage>
        <taxon>Bacteria</taxon>
        <taxon>Pseudomonadati</taxon>
        <taxon>Planctomycetota</taxon>
        <taxon>Planctomycetia</taxon>
        <taxon>Planctomycetales</taxon>
        <taxon>Planctomycetaceae</taxon>
        <taxon>Gimesia</taxon>
    </lineage>
</organism>
<dbReference type="InterPro" id="IPR008927">
    <property type="entry name" value="6-PGluconate_DH-like_C_sf"/>
</dbReference>
<dbReference type="AlphaFoldDB" id="A0A518FJ47"/>
<evidence type="ECO:0000259" key="4">
    <source>
        <dbReference type="SMART" id="SM00984"/>
    </source>
</evidence>
<dbReference type="PANTHER" id="PTHR43491:SF1">
    <property type="entry name" value="UDP-N-ACETYL-D-MANNOSAMINE DEHYDROGENASE"/>
    <property type="match status" value="1"/>
</dbReference>
<dbReference type="Pfam" id="PF00984">
    <property type="entry name" value="UDPG_MGDP_dh"/>
    <property type="match status" value="1"/>
</dbReference>
<dbReference type="GO" id="GO:0016628">
    <property type="term" value="F:oxidoreductase activity, acting on the CH-CH group of donors, NAD or NADP as acceptor"/>
    <property type="evidence" value="ECO:0007669"/>
    <property type="project" value="InterPro"/>
</dbReference>
<comment type="similarity">
    <text evidence="3">Belongs to the UDP-glucose/GDP-mannose dehydrogenase family.</text>
</comment>
<dbReference type="Gene3D" id="3.40.50.720">
    <property type="entry name" value="NAD(P)-binding Rossmann-like Domain"/>
    <property type="match status" value="2"/>
</dbReference>
<evidence type="ECO:0000313" key="5">
    <source>
        <dbReference type="EMBL" id="QDV16367.1"/>
    </source>
</evidence>
<dbReference type="EMBL" id="CP036317">
    <property type="protein sequence ID" value="QDV16367.1"/>
    <property type="molecule type" value="Genomic_DNA"/>
</dbReference>
<dbReference type="InterPro" id="IPR017476">
    <property type="entry name" value="UDP-Glc/GDP-Man"/>
</dbReference>
<dbReference type="InterPro" id="IPR001732">
    <property type="entry name" value="UDP-Glc/GDP-Man_DH_N"/>
</dbReference>
<keyword evidence="2" id="KW-0520">NAD</keyword>
<dbReference type="GO" id="GO:0051287">
    <property type="term" value="F:NAD binding"/>
    <property type="evidence" value="ECO:0007669"/>
    <property type="project" value="InterPro"/>
</dbReference>
<dbReference type="OrthoDB" id="9803238at2"/>
<dbReference type="InterPro" id="IPR036291">
    <property type="entry name" value="NAD(P)-bd_dom_sf"/>
</dbReference>
<dbReference type="SUPFAM" id="SSF52413">
    <property type="entry name" value="UDP-glucose/GDP-mannose dehydrogenase C-terminal domain"/>
    <property type="match status" value="1"/>
</dbReference>
<dbReference type="GO" id="GO:0000271">
    <property type="term" value="P:polysaccharide biosynthetic process"/>
    <property type="evidence" value="ECO:0007669"/>
    <property type="project" value="InterPro"/>
</dbReference>
<proteinExistence type="inferred from homology"/>
<evidence type="ECO:0000313" key="6">
    <source>
        <dbReference type="Proteomes" id="UP000320839"/>
    </source>
</evidence>
<dbReference type="Pfam" id="PF03721">
    <property type="entry name" value="UDPG_MGDP_dh_N"/>
    <property type="match status" value="1"/>
</dbReference>
<reference evidence="5 6" key="1">
    <citation type="submission" date="2019-02" db="EMBL/GenBank/DDBJ databases">
        <title>Deep-cultivation of Planctomycetes and their phenomic and genomic characterization uncovers novel biology.</title>
        <authorList>
            <person name="Wiegand S."/>
            <person name="Jogler M."/>
            <person name="Boedeker C."/>
            <person name="Pinto D."/>
            <person name="Vollmers J."/>
            <person name="Rivas-Marin E."/>
            <person name="Kohn T."/>
            <person name="Peeters S.H."/>
            <person name="Heuer A."/>
            <person name="Rast P."/>
            <person name="Oberbeckmann S."/>
            <person name="Bunk B."/>
            <person name="Jeske O."/>
            <person name="Meyerdierks A."/>
            <person name="Storesund J.E."/>
            <person name="Kallscheuer N."/>
            <person name="Luecker S."/>
            <person name="Lage O.M."/>
            <person name="Pohl T."/>
            <person name="Merkel B.J."/>
            <person name="Hornburger P."/>
            <person name="Mueller R.-W."/>
            <person name="Bruemmer F."/>
            <person name="Labrenz M."/>
            <person name="Spormann A.M."/>
            <person name="Op den Camp H."/>
            <person name="Overmann J."/>
            <person name="Amann R."/>
            <person name="Jetten M.S.M."/>
            <person name="Mascher T."/>
            <person name="Medema M.H."/>
            <person name="Devos D.P."/>
            <person name="Kaster A.-K."/>
            <person name="Ovreas L."/>
            <person name="Rohde M."/>
            <person name="Galperin M.Y."/>
            <person name="Jogler C."/>
        </authorList>
    </citation>
    <scope>NUCLEOTIDE SEQUENCE [LARGE SCALE GENOMIC DNA]</scope>
    <source>
        <strain evidence="5 6">Pan153</strain>
    </source>
</reference>
<dbReference type="Proteomes" id="UP000320839">
    <property type="component" value="Chromosome"/>
</dbReference>
<dbReference type="PANTHER" id="PTHR43491">
    <property type="entry name" value="UDP-N-ACETYL-D-MANNOSAMINE DEHYDROGENASE"/>
    <property type="match status" value="1"/>
</dbReference>
<dbReference type="InterPro" id="IPR036220">
    <property type="entry name" value="UDP-Glc/GDP-Man_DH_C_sf"/>
</dbReference>
<protein>
    <submittedName>
        <fullName evidence="5">UDP-glucose 6-dehydrogenase YwqF</fullName>
        <ecNumber evidence="5">1.1.1.22</ecNumber>
    </submittedName>
</protein>
<dbReference type="GO" id="GO:0003979">
    <property type="term" value="F:UDP-glucose 6-dehydrogenase activity"/>
    <property type="evidence" value="ECO:0007669"/>
    <property type="project" value="UniProtKB-EC"/>
</dbReference>
<dbReference type="InterPro" id="IPR014026">
    <property type="entry name" value="UDP-Glc/GDP-Man_DH_dimer"/>
</dbReference>
<dbReference type="EC" id="1.1.1.22" evidence="5"/>